<dbReference type="AlphaFoldDB" id="A0A9J5Z6U4"/>
<accession>A0A9J5Z6U4</accession>
<keyword evidence="2" id="KW-1185">Reference proteome</keyword>
<gene>
    <name evidence="1" type="ORF">H5410_019635</name>
</gene>
<dbReference type="Proteomes" id="UP000824120">
    <property type="component" value="Chromosome 4"/>
</dbReference>
<reference evidence="1 2" key="1">
    <citation type="submission" date="2020-09" db="EMBL/GenBank/DDBJ databases">
        <title>De no assembly of potato wild relative species, Solanum commersonii.</title>
        <authorList>
            <person name="Cho K."/>
        </authorList>
    </citation>
    <scope>NUCLEOTIDE SEQUENCE [LARGE SCALE GENOMIC DNA]</scope>
    <source>
        <strain evidence="1">LZ3.2</strain>
        <tissue evidence="1">Leaf</tissue>
    </source>
</reference>
<name>A0A9J5Z6U4_SOLCO</name>
<organism evidence="1 2">
    <name type="scientific">Solanum commersonii</name>
    <name type="common">Commerson's wild potato</name>
    <name type="synonym">Commerson's nightshade</name>
    <dbReference type="NCBI Taxonomy" id="4109"/>
    <lineage>
        <taxon>Eukaryota</taxon>
        <taxon>Viridiplantae</taxon>
        <taxon>Streptophyta</taxon>
        <taxon>Embryophyta</taxon>
        <taxon>Tracheophyta</taxon>
        <taxon>Spermatophyta</taxon>
        <taxon>Magnoliopsida</taxon>
        <taxon>eudicotyledons</taxon>
        <taxon>Gunneridae</taxon>
        <taxon>Pentapetalae</taxon>
        <taxon>asterids</taxon>
        <taxon>lamiids</taxon>
        <taxon>Solanales</taxon>
        <taxon>Solanaceae</taxon>
        <taxon>Solanoideae</taxon>
        <taxon>Solaneae</taxon>
        <taxon>Solanum</taxon>
    </lineage>
</organism>
<evidence type="ECO:0000313" key="1">
    <source>
        <dbReference type="EMBL" id="KAG5608354.1"/>
    </source>
</evidence>
<comment type="caution">
    <text evidence="1">The sequence shown here is derived from an EMBL/GenBank/DDBJ whole genome shotgun (WGS) entry which is preliminary data.</text>
</comment>
<protein>
    <submittedName>
        <fullName evidence="1">Uncharacterized protein</fullName>
    </submittedName>
</protein>
<dbReference type="EMBL" id="JACXVP010000004">
    <property type="protein sequence ID" value="KAG5608354.1"/>
    <property type="molecule type" value="Genomic_DNA"/>
</dbReference>
<sequence length="77" mass="8582">MIYGDTRGSQMEEASLQHIQREANSVADLLADYGRTTKDPNMNINQLSVFDASLSFILKTLERDSTGTTSLRSIPFL</sequence>
<dbReference type="OrthoDB" id="1435326at2759"/>
<evidence type="ECO:0000313" key="2">
    <source>
        <dbReference type="Proteomes" id="UP000824120"/>
    </source>
</evidence>
<proteinExistence type="predicted"/>